<dbReference type="SUPFAM" id="SSF57938">
    <property type="entry name" value="DnaJ/Hsp40 cysteine-rich domain"/>
    <property type="match status" value="1"/>
</dbReference>
<proteinExistence type="predicted"/>
<accession>A0AAE8AX06</accession>
<name>A0AAE8AX06_9CAUD</name>
<keyword evidence="2" id="KW-1185">Reference proteome</keyword>
<sequence length="72" mass="8022">MTGLLKLPKTVVPTHRQCFSCGGKGRFYLTTKEPFRSAIRCSQCNGQGRFTKYLTRGKSLPPLIRCSSALDI</sequence>
<organism evidence="1 2">
    <name type="scientific">Rhizobium phage RHEph21</name>
    <dbReference type="NCBI Taxonomy" id="2836134"/>
    <lineage>
        <taxon>Viruses</taxon>
        <taxon>Duplodnaviria</taxon>
        <taxon>Heunggongvirae</taxon>
        <taxon>Uroviricota</taxon>
        <taxon>Caudoviricetes</taxon>
        <taxon>Autographivirales</taxon>
        <taxon>Autographivirales incertae sedis</taxon>
        <taxon>Chamilpavirus</taxon>
        <taxon>Chamilpavirus RHEph21</taxon>
    </lineage>
</organism>
<dbReference type="Proteomes" id="UP000828713">
    <property type="component" value="Segment"/>
</dbReference>
<evidence type="ECO:0000313" key="1">
    <source>
        <dbReference type="EMBL" id="QXV74632.1"/>
    </source>
</evidence>
<dbReference type="Gene3D" id="2.10.230.10">
    <property type="entry name" value="Heat shock protein DnaJ, cysteine-rich domain"/>
    <property type="match status" value="1"/>
</dbReference>
<evidence type="ECO:0000313" key="2">
    <source>
        <dbReference type="Proteomes" id="UP000828713"/>
    </source>
</evidence>
<protein>
    <submittedName>
        <fullName evidence="1">Uncharacterized protein</fullName>
    </submittedName>
</protein>
<reference evidence="1" key="1">
    <citation type="submission" date="2021-04" db="EMBL/GenBank/DDBJ databases">
        <title>The Hidden Diversity of Double-Stranded DNA Phages in the Symbiotic Bacterium Rhizobium.</title>
        <authorList>
            <person name="Santamaria R.I."/>
            <person name="Bustos P."/>
            <person name="Cauwenberghe J.V."/>
            <person name="Gonzalez V."/>
        </authorList>
    </citation>
    <scope>NUCLEOTIDE SEQUENCE</scope>
</reference>
<dbReference type="InterPro" id="IPR036410">
    <property type="entry name" value="HSP_DnaJ_Cys-rich_dom_sf"/>
</dbReference>
<dbReference type="EMBL" id="MW980070">
    <property type="protein sequence ID" value="QXV74632.1"/>
    <property type="molecule type" value="Genomic_DNA"/>
</dbReference>